<dbReference type="PANTHER" id="PTHR31242">
    <property type="entry name" value="ACETOLACTATE SYNTHASE SMALL SUBUNIT, MITOCHONDRIAL"/>
    <property type="match status" value="1"/>
</dbReference>
<keyword evidence="4" id="KW-0028">Amino-acid biosynthesis</keyword>
<evidence type="ECO:0000259" key="6">
    <source>
        <dbReference type="PROSITE" id="PS51671"/>
    </source>
</evidence>
<dbReference type="InterPro" id="IPR039557">
    <property type="entry name" value="AHAS_ACT"/>
</dbReference>
<dbReference type="InterPro" id="IPR019455">
    <property type="entry name" value="Acetolactate_synth_ssu_C"/>
</dbReference>
<dbReference type="InterPro" id="IPR002912">
    <property type="entry name" value="ACT_dom"/>
</dbReference>
<comment type="caution">
    <text evidence="7">The sequence shown here is derived from an EMBL/GenBank/DDBJ whole genome shotgun (WGS) entry which is preliminary data.</text>
</comment>
<dbReference type="GO" id="GO:0005948">
    <property type="term" value="C:acetolactate synthase complex"/>
    <property type="evidence" value="ECO:0007669"/>
    <property type="project" value="TreeGrafter"/>
</dbReference>
<dbReference type="AlphaFoldDB" id="A0AAD5SHC2"/>
<evidence type="ECO:0000256" key="3">
    <source>
        <dbReference type="ARBA" id="ARBA00006341"/>
    </source>
</evidence>
<dbReference type="SUPFAM" id="SSF55021">
    <property type="entry name" value="ACT-like"/>
    <property type="match status" value="2"/>
</dbReference>
<dbReference type="Pfam" id="PF10369">
    <property type="entry name" value="ALS_ss_C"/>
    <property type="match status" value="1"/>
</dbReference>
<dbReference type="InterPro" id="IPR054480">
    <property type="entry name" value="AHAS_small-like_ACT"/>
</dbReference>
<keyword evidence="8" id="KW-1185">Reference proteome</keyword>
<evidence type="ECO:0000256" key="5">
    <source>
        <dbReference type="ARBA" id="ARBA00023304"/>
    </source>
</evidence>
<comment type="similarity">
    <text evidence="3">Belongs to the acetolactate synthase small subunit family.</text>
</comment>
<dbReference type="InterPro" id="IPR027271">
    <property type="entry name" value="Acetolactate_synth/TF_NikR_C"/>
</dbReference>
<keyword evidence="5" id="KW-0100">Branched-chain amino acid biosynthesis</keyword>
<dbReference type="GO" id="GO:0042645">
    <property type="term" value="C:mitochondrial nucleoid"/>
    <property type="evidence" value="ECO:0007669"/>
    <property type="project" value="TreeGrafter"/>
</dbReference>
<dbReference type="InterPro" id="IPR045865">
    <property type="entry name" value="ACT-like_dom_sf"/>
</dbReference>
<dbReference type="EMBL" id="JADGJD010000113">
    <property type="protein sequence ID" value="KAJ3054830.1"/>
    <property type="molecule type" value="Genomic_DNA"/>
</dbReference>
<gene>
    <name evidence="7" type="ORF">HK097_000695</name>
</gene>
<feature type="domain" description="ACT" evidence="6">
    <location>
        <begin position="55"/>
        <end position="129"/>
    </location>
</feature>
<dbReference type="PROSITE" id="PS51671">
    <property type="entry name" value="ACT"/>
    <property type="match status" value="1"/>
</dbReference>
<reference evidence="7" key="1">
    <citation type="submission" date="2020-05" db="EMBL/GenBank/DDBJ databases">
        <title>Phylogenomic resolution of chytrid fungi.</title>
        <authorList>
            <person name="Stajich J.E."/>
            <person name="Amses K."/>
            <person name="Simmons R."/>
            <person name="Seto K."/>
            <person name="Myers J."/>
            <person name="Bonds A."/>
            <person name="Quandt C.A."/>
            <person name="Barry K."/>
            <person name="Liu P."/>
            <person name="Grigoriev I."/>
            <person name="Longcore J.E."/>
            <person name="James T.Y."/>
        </authorList>
    </citation>
    <scope>NUCLEOTIDE SEQUENCE</scope>
    <source>
        <strain evidence="7">JEL0318</strain>
    </source>
</reference>
<sequence>MFASRLIRCRRAPTTLLPALHRAYHPSRLPTIDQAVTTILASSPTPSLAPPTRHILNCLVKNEPGVLSNVSGILAGRGFNIDSLVVAKTDIPELSRVTVVLNGDKNSVEQARKQVEDLVPVWAVLDYTHARVLERELLLVKVSTNGGVGVSEEPEEHILLENESLSEPTHAHAAFNPLMTSSLQRQSITELARLFGARIVDVSHESVIVELSAKSTRVDAFLKLLRPFGILEAARSGTMAMPRSLVDGLTDEQAVESDVEAVDATLLPPG</sequence>
<protein>
    <recommendedName>
        <fullName evidence="6">ACT domain-containing protein</fullName>
    </recommendedName>
</protein>
<comment type="pathway">
    <text evidence="2">Amino-acid biosynthesis; L-valine biosynthesis; L-valine from pyruvate: step 1/4.</text>
</comment>
<evidence type="ECO:0000313" key="8">
    <source>
        <dbReference type="Proteomes" id="UP001212841"/>
    </source>
</evidence>
<comment type="pathway">
    <text evidence="1">Amino-acid biosynthesis; L-isoleucine biosynthesis; L-isoleucine from 2-oxobutanoate: step 1/4.</text>
</comment>
<dbReference type="FunFam" id="3.30.70.260:FF:000001">
    <property type="entry name" value="Acetolactate synthase, small subunit"/>
    <property type="match status" value="1"/>
</dbReference>
<dbReference type="Pfam" id="PF22629">
    <property type="entry name" value="ACT_AHAS_ss"/>
    <property type="match status" value="1"/>
</dbReference>
<dbReference type="Gene3D" id="3.30.70.260">
    <property type="match status" value="1"/>
</dbReference>
<name>A0AAD5SHC2_9FUNG</name>
<dbReference type="PANTHER" id="PTHR31242:SF2">
    <property type="entry name" value="ACETOLACTATE SYNTHASE SMALL SUBUNIT, MITOCHONDRIAL"/>
    <property type="match status" value="1"/>
</dbReference>
<evidence type="ECO:0000256" key="1">
    <source>
        <dbReference type="ARBA" id="ARBA00004974"/>
    </source>
</evidence>
<evidence type="ECO:0000256" key="2">
    <source>
        <dbReference type="ARBA" id="ARBA00005025"/>
    </source>
</evidence>
<evidence type="ECO:0000313" key="7">
    <source>
        <dbReference type="EMBL" id="KAJ3054830.1"/>
    </source>
</evidence>
<dbReference type="InterPro" id="IPR053050">
    <property type="entry name" value="ALS_regulatory_subunit"/>
</dbReference>
<dbReference type="GO" id="GO:1990610">
    <property type="term" value="F:acetolactate synthase regulator activity"/>
    <property type="evidence" value="ECO:0007669"/>
    <property type="project" value="InterPro"/>
</dbReference>
<evidence type="ECO:0000256" key="4">
    <source>
        <dbReference type="ARBA" id="ARBA00022605"/>
    </source>
</evidence>
<organism evidence="7 8">
    <name type="scientific">Rhizophlyctis rosea</name>
    <dbReference type="NCBI Taxonomy" id="64517"/>
    <lineage>
        <taxon>Eukaryota</taxon>
        <taxon>Fungi</taxon>
        <taxon>Fungi incertae sedis</taxon>
        <taxon>Chytridiomycota</taxon>
        <taxon>Chytridiomycota incertae sedis</taxon>
        <taxon>Chytridiomycetes</taxon>
        <taxon>Rhizophlyctidales</taxon>
        <taxon>Rhizophlyctidaceae</taxon>
        <taxon>Rhizophlyctis</taxon>
    </lineage>
</organism>
<dbReference type="NCBIfam" id="TIGR00119">
    <property type="entry name" value="acolac_sm"/>
    <property type="match status" value="1"/>
</dbReference>
<dbReference type="CDD" id="cd04878">
    <property type="entry name" value="ACT_AHAS"/>
    <property type="match status" value="1"/>
</dbReference>
<proteinExistence type="inferred from homology"/>
<accession>A0AAD5SHC2</accession>
<dbReference type="InterPro" id="IPR004789">
    <property type="entry name" value="Acetalactate_synth_ssu"/>
</dbReference>
<dbReference type="GO" id="GO:0009082">
    <property type="term" value="P:branched-chain amino acid biosynthetic process"/>
    <property type="evidence" value="ECO:0007669"/>
    <property type="project" value="UniProtKB-KW"/>
</dbReference>
<dbReference type="Gene3D" id="3.30.70.1150">
    <property type="entry name" value="ACT-like. Chain A, domain 2"/>
    <property type="match status" value="1"/>
</dbReference>
<dbReference type="Proteomes" id="UP001212841">
    <property type="component" value="Unassembled WGS sequence"/>
</dbReference>
<dbReference type="GO" id="GO:0008652">
    <property type="term" value="P:amino acid biosynthetic process"/>
    <property type="evidence" value="ECO:0007669"/>
    <property type="project" value="UniProtKB-KW"/>
</dbReference>